<organism evidence="5">
    <name type="scientific">Streptantibioticus silvisoli</name>
    <dbReference type="NCBI Taxonomy" id="2705255"/>
    <lineage>
        <taxon>Bacteria</taxon>
        <taxon>Bacillati</taxon>
        <taxon>Actinomycetota</taxon>
        <taxon>Actinomycetes</taxon>
        <taxon>Kitasatosporales</taxon>
        <taxon>Streptomycetaceae</taxon>
        <taxon>Streptantibioticus</taxon>
    </lineage>
</organism>
<dbReference type="Pfam" id="PF00089">
    <property type="entry name" value="Trypsin"/>
    <property type="match status" value="1"/>
</dbReference>
<dbReference type="EC" id="3.4.21.-" evidence="5"/>
<feature type="signal peptide" evidence="3">
    <location>
        <begin position="1"/>
        <end position="28"/>
    </location>
</feature>
<reference evidence="5" key="1">
    <citation type="submission" date="2023-05" db="EMBL/GenBank/DDBJ databases">
        <title>Streptantibioticus silvisoli sp. nov., acidotolerant actinomycetes 1 from pine litter.</title>
        <authorList>
            <person name="Swiecimska M."/>
            <person name="Golinska P."/>
            <person name="Sangal V."/>
            <person name="Wachnowicz B."/>
            <person name="Goodfellow M."/>
        </authorList>
    </citation>
    <scope>NUCLEOTIDE SEQUENCE</scope>
    <source>
        <strain evidence="5">SL13</strain>
    </source>
</reference>
<dbReference type="EMBL" id="JABXJJ020000021">
    <property type="protein sequence ID" value="MDI5971248.1"/>
    <property type="molecule type" value="Genomic_DNA"/>
</dbReference>
<dbReference type="InterPro" id="IPR001254">
    <property type="entry name" value="Trypsin_dom"/>
</dbReference>
<dbReference type="GO" id="GO:0004252">
    <property type="term" value="F:serine-type endopeptidase activity"/>
    <property type="evidence" value="ECO:0007669"/>
    <property type="project" value="InterPro"/>
</dbReference>
<name>A0AA90K9K1_9ACTN</name>
<dbReference type="GO" id="GO:0006508">
    <property type="term" value="P:proteolysis"/>
    <property type="evidence" value="ECO:0007669"/>
    <property type="project" value="UniProtKB-KW"/>
</dbReference>
<gene>
    <name evidence="5" type="ORF">POF50_018180</name>
</gene>
<feature type="domain" description="Peptidase S1" evidence="4">
    <location>
        <begin position="52"/>
        <end position="229"/>
    </location>
</feature>
<keyword evidence="1 3" id="KW-0732">Signal</keyword>
<evidence type="ECO:0000256" key="2">
    <source>
        <dbReference type="SAM" id="MobiDB-lite"/>
    </source>
</evidence>
<proteinExistence type="predicted"/>
<sequence length="272" mass="27706">MASRSRTGLSGIRVWVAVAAALSMGVLAAGPAAADPPAPPGTGTATPFDGTPTVGALFRNGLAADHGCSASVVASPGHDLVLTAAHCVHGTAAGWQFVPGYDEGRTPYGVWTVTHAYVDPAWTSGQDPRHDYAILTVADQRLGGRTVGVQDVTGANVLGQAPRSGSTITDVAYNAGLDDQPIRCVTGVYYTDGYPSFNCHGYVGGSSGSPWITGGPGHLTFVVGVIAGLHQGGCYEYTSYSPAFRPDVYQLIARATLGLPADTVPTAGGDGC</sequence>
<protein>
    <submittedName>
        <fullName evidence="5">Trypsin-like serine protease</fullName>
        <ecNumber evidence="5">3.4.21.-</ecNumber>
    </submittedName>
</protein>
<evidence type="ECO:0000256" key="3">
    <source>
        <dbReference type="SAM" id="SignalP"/>
    </source>
</evidence>
<keyword evidence="5" id="KW-0645">Protease</keyword>
<dbReference type="AlphaFoldDB" id="A0AA90K9K1"/>
<dbReference type="PROSITE" id="PS00134">
    <property type="entry name" value="TRYPSIN_HIS"/>
    <property type="match status" value="1"/>
</dbReference>
<accession>A0AA90K9K1</accession>
<dbReference type="InterPro" id="IPR009003">
    <property type="entry name" value="Peptidase_S1_PA"/>
</dbReference>
<dbReference type="SUPFAM" id="SSF50494">
    <property type="entry name" value="Trypsin-like serine proteases"/>
    <property type="match status" value="1"/>
</dbReference>
<keyword evidence="5" id="KW-0378">Hydrolase</keyword>
<comment type="caution">
    <text evidence="5">The sequence shown here is derived from an EMBL/GenBank/DDBJ whole genome shotgun (WGS) entry which is preliminary data.</text>
</comment>
<dbReference type="InterPro" id="IPR050966">
    <property type="entry name" value="Glutamyl_endopeptidase"/>
</dbReference>
<evidence type="ECO:0000259" key="4">
    <source>
        <dbReference type="Pfam" id="PF00089"/>
    </source>
</evidence>
<feature type="chain" id="PRO_5041687588" evidence="3">
    <location>
        <begin position="29"/>
        <end position="272"/>
    </location>
</feature>
<feature type="compositionally biased region" description="Low complexity" evidence="2">
    <location>
        <begin position="41"/>
        <end position="50"/>
    </location>
</feature>
<evidence type="ECO:0000313" key="5">
    <source>
        <dbReference type="EMBL" id="MDI5971248.1"/>
    </source>
</evidence>
<evidence type="ECO:0000256" key="1">
    <source>
        <dbReference type="ARBA" id="ARBA00022729"/>
    </source>
</evidence>
<dbReference type="InterPro" id="IPR043504">
    <property type="entry name" value="Peptidase_S1_PA_chymotrypsin"/>
</dbReference>
<feature type="region of interest" description="Disordered" evidence="2">
    <location>
        <begin position="31"/>
        <end position="50"/>
    </location>
</feature>
<dbReference type="PANTHER" id="PTHR15462">
    <property type="entry name" value="SERINE PROTEASE"/>
    <property type="match status" value="1"/>
</dbReference>
<dbReference type="Gene3D" id="2.40.10.10">
    <property type="entry name" value="Trypsin-like serine proteases"/>
    <property type="match status" value="2"/>
</dbReference>
<dbReference type="InterPro" id="IPR018114">
    <property type="entry name" value="TRYPSIN_HIS"/>
</dbReference>
<dbReference type="RefSeq" id="WP_271317197.1">
    <property type="nucleotide sequence ID" value="NZ_JABXJJ020000021.1"/>
</dbReference>